<evidence type="ECO:0000313" key="2">
    <source>
        <dbReference type="EMBL" id="BCE36941.1"/>
    </source>
</evidence>
<accession>A0A809XQN0</accession>
<dbReference type="AlphaFoldDB" id="A0A809XQN0"/>
<reference evidence="1" key="1">
    <citation type="submission" date="2020-05" db="EMBL/GenBank/DDBJ databases">
        <title>Complete genome sequence of Bradyrhizobium diazoefficiens XF2 isolated from soybean nodule.</title>
        <authorList>
            <person name="Noda R."/>
            <person name="Kakizaki K."/>
            <person name="Minamisawa K."/>
        </authorList>
    </citation>
    <scope>NUCLEOTIDE SEQUENCE</scope>
    <source>
        <strain evidence="1">XF2</strain>
    </source>
</reference>
<evidence type="ECO:0000313" key="1">
    <source>
        <dbReference type="EMBL" id="BCE28208.1"/>
    </source>
</evidence>
<evidence type="ECO:0000313" key="3">
    <source>
        <dbReference type="EMBL" id="BCE80541.1"/>
    </source>
</evidence>
<protein>
    <submittedName>
        <fullName evidence="1">Uncharacterized protein</fullName>
    </submittedName>
</protein>
<dbReference type="EMBL" id="AP023092">
    <property type="protein sequence ID" value="BCE28208.1"/>
    <property type="molecule type" value="Genomic_DNA"/>
</dbReference>
<reference evidence="3" key="3">
    <citation type="submission" date="2020-05" db="EMBL/GenBank/DDBJ databases">
        <title>Complete genome sequence of Bradyrhizobium diazoefficiens XF9 isolated from soybean nodule.</title>
        <authorList>
            <person name="Noda R."/>
            <person name="Kakizaki K."/>
            <person name="Minamisawa K."/>
        </authorList>
    </citation>
    <scope>NUCLEOTIDE SEQUENCE</scope>
    <source>
        <strain evidence="3">XF9</strain>
    </source>
</reference>
<dbReference type="EMBL" id="AP023098">
    <property type="protein sequence ID" value="BCE80541.1"/>
    <property type="molecule type" value="Genomic_DNA"/>
</dbReference>
<organism evidence="1">
    <name type="scientific">Bradyrhizobium diazoefficiens</name>
    <dbReference type="NCBI Taxonomy" id="1355477"/>
    <lineage>
        <taxon>Bacteria</taxon>
        <taxon>Pseudomonadati</taxon>
        <taxon>Pseudomonadota</taxon>
        <taxon>Alphaproteobacteria</taxon>
        <taxon>Hyphomicrobiales</taxon>
        <taxon>Nitrobacteraceae</taxon>
        <taxon>Bradyrhizobium</taxon>
    </lineage>
</organism>
<reference evidence="2" key="2">
    <citation type="submission" date="2020-05" db="EMBL/GenBank/DDBJ databases">
        <title>Complete genome sequence of Bradyrhizobium diazoefficiens XF3 isolated from soybean nodule.</title>
        <authorList>
            <person name="Noda R."/>
            <person name="Kakizaki K."/>
            <person name="Minamisawa K."/>
        </authorList>
    </citation>
    <scope>NUCLEOTIDE SEQUENCE</scope>
    <source>
        <strain evidence="2">XF3</strain>
    </source>
</reference>
<gene>
    <name evidence="1" type="ORF">XF2B_19770</name>
    <name evidence="2" type="ORF">XF3B_19720</name>
    <name evidence="3" type="ORF">XF9B_19620</name>
</gene>
<proteinExistence type="predicted"/>
<dbReference type="EMBL" id="AP023093">
    <property type="protein sequence ID" value="BCE36941.1"/>
    <property type="molecule type" value="Genomic_DNA"/>
</dbReference>
<name>A0A809XQN0_9BRAD</name>
<sequence length="113" mass="11978">MLCQGDNNRIEIGDFLISRIIAPLLLLDTKDKPSVLDKGDCSVMGQFDTADAHTVSEPNAGDPLDLKAPQLLLIARLRWAPICHDARSGPVPISGIAGDCLIKVGVGSDLTDS</sequence>